<sequence>MCFIFMLIFLYEKGTEIPFNKNFNKNRGILTITAYTIIVITSIVFLVVIIGFEVYRTMNEGDYRGLIVLGIAGIFGSISWYLSRYRRWWVRFISIFLREDEIKILDLKPDGDYYKTLDKEIHAAYFLYPKSDIFEAKIRIWLDPQNLALEARRRIDLLTSLLNEHGICANIALIRSPQCIHGTITAEINYKSLNAARQIDFRSALIELSKHDYTGEYFVKYQGKLGTLFFASSSNGISRAIREEPRFEHYYTRSGHDPLNENDDFYVSYYRDWTNGVYELISKDIFFEHWRAFFTRWWQCTDEEKLEIDAISILYEATFVYFKAVIEDDKDEQINSQWDIENAAQHLITHHKIDTIKLLLETNDSRETIYWAARLFKNILPTESKASLIHLIKTLENILSNADSEDYTNETDRKFGVRMDYAILSHAKQLLNEW</sequence>
<keyword evidence="1" id="KW-1133">Transmembrane helix</keyword>
<keyword evidence="1" id="KW-0472">Membrane</keyword>
<name>A0A650EK43_9HELI</name>
<proteinExistence type="predicted"/>
<dbReference type="AlphaFoldDB" id="A0A650EK43"/>
<gene>
    <name evidence="2" type="ORF">Helico4rc_2190</name>
</gene>
<protein>
    <submittedName>
        <fullName evidence="2">Uncharacterized protein</fullName>
    </submittedName>
</protein>
<feature type="transmembrane region" description="Helical" evidence="1">
    <location>
        <begin position="29"/>
        <end position="51"/>
    </location>
</feature>
<organism evidence="2">
    <name type="scientific">uncultured Helicobacter sp</name>
    <dbReference type="NCBI Taxonomy" id="175537"/>
    <lineage>
        <taxon>Bacteria</taxon>
        <taxon>Pseudomonadati</taxon>
        <taxon>Campylobacterota</taxon>
        <taxon>Epsilonproteobacteria</taxon>
        <taxon>Campylobacterales</taxon>
        <taxon>Helicobacteraceae</taxon>
        <taxon>Helicobacter</taxon>
        <taxon>environmental samples</taxon>
    </lineage>
</organism>
<evidence type="ECO:0000256" key="1">
    <source>
        <dbReference type="SAM" id="Phobius"/>
    </source>
</evidence>
<reference evidence="2" key="1">
    <citation type="journal article" date="2020" name="J. ISSAAS">
        <title>Lactobacilli and other gastrointestinal microbiota of Peromyscus leucopus, reservoir host for agents of Lyme disease and other zoonoses in North America.</title>
        <authorList>
            <person name="Milovic A."/>
            <person name="Bassam K."/>
            <person name="Shao H."/>
            <person name="Chatzistamou I."/>
            <person name="Tufts D.M."/>
            <person name="Diuk-Wasser M."/>
            <person name="Barbour A.G."/>
        </authorList>
    </citation>
    <scope>NUCLEOTIDE SEQUENCE</scope>
    <source>
        <strain evidence="2">LL4</strain>
    </source>
</reference>
<evidence type="ECO:0000313" key="2">
    <source>
        <dbReference type="EMBL" id="QGT50099.1"/>
    </source>
</evidence>
<dbReference type="EMBL" id="MN577567">
    <property type="protein sequence ID" value="QGT50099.1"/>
    <property type="molecule type" value="Genomic_DNA"/>
</dbReference>
<accession>A0A650EK43</accession>
<keyword evidence="1" id="KW-0812">Transmembrane</keyword>
<feature type="transmembrane region" description="Helical" evidence="1">
    <location>
        <begin position="63"/>
        <end position="82"/>
    </location>
</feature>